<sequence>MKMNDINEAEELHKESLEILAKLASSKAEILEDDNVISNFKVSKCLKNAKANCKVCQLEKCNGTCDKENQVMVDQAVQTPQKEKTSSGDPVTPTANLKMLVCAASVLTPAVDEIENQKRNLFTDNIGRIHINNIPDSVLQNKLEVPSTLEPKSKKGQQQQQQLLGRKEKSLGLLCKRFLEIYPEYSSNGTTILLDDVVKLLSIGRRRVYDIVNVLESMEMMVRQAKNKYLWYGKSRLRITLTKLKALALRVYGKNFCNVQSDYKLKKHRSSTASKNDRNPMSILTDPQSDASKSGDSDSATLPDTSHYQPIQPKPPASPQFESDDLEDTDMEYVDDVTSSIMDYIISNESTKKENSRSLGILCQKFIMLFMVAENNVVTLDKAARILLNESDEGPAKYKTKVRRLYDIANILTSIEFLEKTNSYENASKKAAYKWVGLDLKSLDSEDGIKKAFQSLEFSVTRHSLLAQVPKKPSDLALNTRKLQCRSASAQQLTISQPGKFDEAFKAKFPRTYSAVAVSSTGNDIKEDPESDGFDISQIEEGEIVDEEKVKSTGGNESPNQALFKEKLRKLQEEFPDKLPNSDVLFKRLIFEQFEQNLSTAGNSGAKDGKEGQVIHLQTFANNLSTTSQAQPLATTVKVHLETRPNLRRSLSGDFDENALVSPSKKIKLDSQQQQQLQVTKATTTNTPMINGTQAPLTALKPLLSYVASQAAHNVANNQPTNFKISKVPANLITNITAAPRAFQKNLKFDSKQPCRPILVSSSLSLPKSNGGVYQIIPIHCKPLKTLGDKPIRAVPVVLNQHTSPQPAANFTGNSPATSQANNVLTMLVRQPIVTVNSPQVIVSPRNQVFKKQGTEMLSTQQLADKYPEYFTPPHMPNAGKPAANPIIFPKMTPETPSSDPKCTLNAVQRKLMSFQSEEQR</sequence>
<dbReference type="Gene3D" id="1.10.10.10">
    <property type="entry name" value="Winged helix-like DNA-binding domain superfamily/Winged helix DNA-binding domain"/>
    <property type="match status" value="2"/>
</dbReference>
<feature type="region of interest" description="Disordered" evidence="6">
    <location>
        <begin position="267"/>
        <end position="324"/>
    </location>
</feature>
<keyword evidence="5" id="KW-0539">Nucleus</keyword>
<evidence type="ECO:0000256" key="3">
    <source>
        <dbReference type="ARBA" id="ARBA00023125"/>
    </source>
</evidence>
<evidence type="ECO:0000256" key="5">
    <source>
        <dbReference type="RuleBase" id="RU003796"/>
    </source>
</evidence>
<dbReference type="SMART" id="SM01372">
    <property type="entry name" value="E2F_TDP"/>
    <property type="match status" value="2"/>
</dbReference>
<name>A0A7M5V4N4_9CNID</name>
<comment type="similarity">
    <text evidence="1 5">Belongs to the E2F/DP family.</text>
</comment>
<evidence type="ECO:0000313" key="9">
    <source>
        <dbReference type="Proteomes" id="UP000594262"/>
    </source>
</evidence>
<dbReference type="AlphaFoldDB" id="A0A7M5V4N4"/>
<feature type="domain" description="E2F/DP family winged-helix DNA-binding" evidence="7">
    <location>
        <begin position="166"/>
        <end position="233"/>
    </location>
</feature>
<dbReference type="SUPFAM" id="SSF46785">
    <property type="entry name" value="Winged helix' DNA-binding domain"/>
    <property type="match status" value="2"/>
</dbReference>
<feature type="domain" description="E2F/DP family winged-helix DNA-binding" evidence="7">
    <location>
        <begin position="354"/>
        <end position="437"/>
    </location>
</feature>
<dbReference type="PANTHER" id="PTHR12081:SF7">
    <property type="entry name" value="TRANSCRIPTION FACTOR EFL-3"/>
    <property type="match status" value="1"/>
</dbReference>
<dbReference type="InterPro" id="IPR015633">
    <property type="entry name" value="E2F"/>
</dbReference>
<keyword evidence="4 5" id="KW-0804">Transcription</keyword>
<dbReference type="PANTHER" id="PTHR12081">
    <property type="entry name" value="TRANSCRIPTION FACTOR E2F"/>
    <property type="match status" value="1"/>
</dbReference>
<dbReference type="OrthoDB" id="5318at2759"/>
<dbReference type="InterPro" id="IPR036390">
    <property type="entry name" value="WH_DNA-bd_sf"/>
</dbReference>
<proteinExistence type="inferred from homology"/>
<reference evidence="8" key="1">
    <citation type="submission" date="2021-01" db="UniProtKB">
        <authorList>
            <consortium name="EnsemblMetazoa"/>
        </authorList>
    </citation>
    <scope>IDENTIFICATION</scope>
</reference>
<evidence type="ECO:0000256" key="4">
    <source>
        <dbReference type="ARBA" id="ARBA00023163"/>
    </source>
</evidence>
<dbReference type="Proteomes" id="UP000594262">
    <property type="component" value="Unplaced"/>
</dbReference>
<dbReference type="GO" id="GO:0090575">
    <property type="term" value="C:RNA polymerase II transcription regulator complex"/>
    <property type="evidence" value="ECO:0007669"/>
    <property type="project" value="TreeGrafter"/>
</dbReference>
<keyword evidence="3 5" id="KW-0238">DNA-binding</keyword>
<evidence type="ECO:0000256" key="6">
    <source>
        <dbReference type="SAM" id="MobiDB-lite"/>
    </source>
</evidence>
<feature type="compositionally biased region" description="Low complexity" evidence="6">
    <location>
        <begin position="289"/>
        <end position="300"/>
    </location>
</feature>
<dbReference type="RefSeq" id="XP_066916798.1">
    <property type="nucleotide sequence ID" value="XM_067060697.1"/>
</dbReference>
<dbReference type="InterPro" id="IPR036388">
    <property type="entry name" value="WH-like_DNA-bd_sf"/>
</dbReference>
<evidence type="ECO:0000259" key="7">
    <source>
        <dbReference type="SMART" id="SM01372"/>
    </source>
</evidence>
<keyword evidence="9" id="KW-1185">Reference proteome</keyword>
<evidence type="ECO:0000256" key="1">
    <source>
        <dbReference type="ARBA" id="ARBA00010940"/>
    </source>
</evidence>
<evidence type="ECO:0000256" key="2">
    <source>
        <dbReference type="ARBA" id="ARBA00023015"/>
    </source>
</evidence>
<dbReference type="InterPro" id="IPR003316">
    <property type="entry name" value="E2F_WHTH_DNA-bd_dom"/>
</dbReference>
<comment type="subcellular location">
    <subcellularLocation>
        <location evidence="5">Nucleus</location>
    </subcellularLocation>
</comment>
<evidence type="ECO:0000313" key="8">
    <source>
        <dbReference type="EnsemblMetazoa" id="CLYHEMP009730.1"/>
    </source>
</evidence>
<dbReference type="Pfam" id="PF02319">
    <property type="entry name" value="WHD_E2F_TDP"/>
    <property type="match status" value="2"/>
</dbReference>
<dbReference type="GO" id="GO:0000978">
    <property type="term" value="F:RNA polymerase II cis-regulatory region sequence-specific DNA binding"/>
    <property type="evidence" value="ECO:0007669"/>
    <property type="project" value="InterPro"/>
</dbReference>
<keyword evidence="2 5" id="KW-0805">Transcription regulation</keyword>
<accession>A0A7M5V4N4</accession>
<dbReference type="EnsemblMetazoa" id="CLYHEMT009730.1">
    <property type="protein sequence ID" value="CLYHEMP009730.1"/>
    <property type="gene ID" value="CLYHEMG009730"/>
</dbReference>
<dbReference type="GO" id="GO:0000981">
    <property type="term" value="F:DNA-binding transcription factor activity, RNA polymerase II-specific"/>
    <property type="evidence" value="ECO:0007669"/>
    <property type="project" value="TreeGrafter"/>
</dbReference>
<organism evidence="8 9">
    <name type="scientific">Clytia hemisphaerica</name>
    <dbReference type="NCBI Taxonomy" id="252671"/>
    <lineage>
        <taxon>Eukaryota</taxon>
        <taxon>Metazoa</taxon>
        <taxon>Cnidaria</taxon>
        <taxon>Hydrozoa</taxon>
        <taxon>Hydroidolina</taxon>
        <taxon>Leptothecata</taxon>
        <taxon>Obeliida</taxon>
        <taxon>Clytiidae</taxon>
        <taxon>Clytia</taxon>
    </lineage>
</organism>
<dbReference type="GeneID" id="136803967"/>
<protein>
    <recommendedName>
        <fullName evidence="7">E2F/DP family winged-helix DNA-binding domain-containing protein</fullName>
    </recommendedName>
</protein>